<reference evidence="4 5" key="1">
    <citation type="journal article" date="2015" name="Nat. Commun.">
        <title>Outbred genome sequencing and CRISPR/Cas9 gene editing in butterflies.</title>
        <authorList>
            <person name="Li X."/>
            <person name="Fan D."/>
            <person name="Zhang W."/>
            <person name="Liu G."/>
            <person name="Zhang L."/>
            <person name="Zhao L."/>
            <person name="Fang X."/>
            <person name="Chen L."/>
            <person name="Dong Y."/>
            <person name="Chen Y."/>
            <person name="Ding Y."/>
            <person name="Zhao R."/>
            <person name="Feng M."/>
            <person name="Zhu Y."/>
            <person name="Feng Y."/>
            <person name="Jiang X."/>
            <person name="Zhu D."/>
            <person name="Xiang H."/>
            <person name="Feng X."/>
            <person name="Li S."/>
            <person name="Wang J."/>
            <person name="Zhang G."/>
            <person name="Kronforst M.R."/>
            <person name="Wang W."/>
        </authorList>
    </citation>
    <scope>NUCLEOTIDE SEQUENCE [LARGE SCALE GENOMIC DNA]</scope>
    <source>
        <strain evidence="4">Ya'a_city_454_Pm</strain>
        <tissue evidence="4">Whole body</tissue>
    </source>
</reference>
<dbReference type="Proteomes" id="UP000053240">
    <property type="component" value="Unassembled WGS sequence"/>
</dbReference>
<dbReference type="AlphaFoldDB" id="A0A194RJL5"/>
<keyword evidence="5" id="KW-1185">Reference proteome</keyword>
<evidence type="ECO:0000313" key="4">
    <source>
        <dbReference type="EMBL" id="KPJ17629.1"/>
    </source>
</evidence>
<gene>
    <name evidence="4" type="ORF">RR48_07117</name>
</gene>
<sequence length="87" mass="9199">MGVLTRFLLVTVLLPCVLGQAQAECFGAGSVAGAAIGAFLGALLLVAAAYYVRKLYWKSRKGRCTERGTTGLQITQPHVAPPPPKAW</sequence>
<feature type="chain" id="PRO_5008265251" evidence="3">
    <location>
        <begin position="24"/>
        <end position="87"/>
    </location>
</feature>
<evidence type="ECO:0000256" key="3">
    <source>
        <dbReference type="SAM" id="SignalP"/>
    </source>
</evidence>
<evidence type="ECO:0000256" key="2">
    <source>
        <dbReference type="SAM" id="Phobius"/>
    </source>
</evidence>
<evidence type="ECO:0000313" key="5">
    <source>
        <dbReference type="Proteomes" id="UP000053240"/>
    </source>
</evidence>
<dbReference type="InParanoid" id="A0A194RJL5"/>
<feature type="transmembrane region" description="Helical" evidence="2">
    <location>
        <begin position="33"/>
        <end position="52"/>
    </location>
</feature>
<keyword evidence="2" id="KW-0472">Membrane</keyword>
<proteinExistence type="predicted"/>
<protein>
    <submittedName>
        <fullName evidence="4">Uncharacterized protein</fullName>
    </submittedName>
</protein>
<feature type="region of interest" description="Disordered" evidence="1">
    <location>
        <begin position="68"/>
        <end position="87"/>
    </location>
</feature>
<accession>A0A194RJL5</accession>
<keyword evidence="2" id="KW-1133">Transmembrane helix</keyword>
<name>A0A194RJL5_PAPMA</name>
<organism evidence="4 5">
    <name type="scientific">Papilio machaon</name>
    <name type="common">Old World swallowtail butterfly</name>
    <dbReference type="NCBI Taxonomy" id="76193"/>
    <lineage>
        <taxon>Eukaryota</taxon>
        <taxon>Metazoa</taxon>
        <taxon>Ecdysozoa</taxon>
        <taxon>Arthropoda</taxon>
        <taxon>Hexapoda</taxon>
        <taxon>Insecta</taxon>
        <taxon>Pterygota</taxon>
        <taxon>Neoptera</taxon>
        <taxon>Endopterygota</taxon>
        <taxon>Lepidoptera</taxon>
        <taxon>Glossata</taxon>
        <taxon>Ditrysia</taxon>
        <taxon>Papilionoidea</taxon>
        <taxon>Papilionidae</taxon>
        <taxon>Papilioninae</taxon>
        <taxon>Papilio</taxon>
    </lineage>
</organism>
<feature type="signal peptide" evidence="3">
    <location>
        <begin position="1"/>
        <end position="23"/>
    </location>
</feature>
<dbReference type="EMBL" id="KQ460124">
    <property type="protein sequence ID" value="KPJ17629.1"/>
    <property type="molecule type" value="Genomic_DNA"/>
</dbReference>
<evidence type="ECO:0000256" key="1">
    <source>
        <dbReference type="SAM" id="MobiDB-lite"/>
    </source>
</evidence>
<keyword evidence="3" id="KW-0732">Signal</keyword>
<keyword evidence="2" id="KW-0812">Transmembrane</keyword>